<accession>A0A1H0ISP1</accession>
<proteinExistence type="predicted"/>
<name>A0A1H0ISP1_9ACTN</name>
<evidence type="ECO:0000256" key="1">
    <source>
        <dbReference type="SAM" id="Coils"/>
    </source>
</evidence>
<gene>
    <name evidence="3" type="ORF">SAMN05660199_01757</name>
</gene>
<feature type="coiled-coil region" evidence="1">
    <location>
        <begin position="594"/>
        <end position="628"/>
    </location>
</feature>
<protein>
    <submittedName>
        <fullName evidence="3">Uncharacterized protein</fullName>
    </submittedName>
</protein>
<reference evidence="4" key="1">
    <citation type="submission" date="2016-10" db="EMBL/GenBank/DDBJ databases">
        <authorList>
            <person name="Varghese N."/>
            <person name="Submissions S."/>
        </authorList>
    </citation>
    <scope>NUCLEOTIDE SEQUENCE [LARGE SCALE GENOMIC DNA]</scope>
    <source>
        <strain evidence="4">DSM 45843</strain>
    </source>
</reference>
<dbReference type="AlphaFoldDB" id="A0A1H0ISP1"/>
<dbReference type="RefSeq" id="WP_091243351.1">
    <property type="nucleotide sequence ID" value="NZ_FNIR01000005.1"/>
</dbReference>
<organism evidence="3 4">
    <name type="scientific">Klenkia soli</name>
    <dbReference type="NCBI Taxonomy" id="1052260"/>
    <lineage>
        <taxon>Bacteria</taxon>
        <taxon>Bacillati</taxon>
        <taxon>Actinomycetota</taxon>
        <taxon>Actinomycetes</taxon>
        <taxon>Geodermatophilales</taxon>
        <taxon>Geodermatophilaceae</taxon>
        <taxon>Klenkia</taxon>
    </lineage>
</organism>
<sequence>MARSNKKNKTPGAGVRELKRWLRGRAELAAASGRPIEDIRCIRTSSSNVTQWEASARTSFAALELLQDPDVILAQSYGMDLVRRDAAGKAKRAELGDAVFPLMMCHAPGGVGSSNIGLLLHVGRTLFVYLLTSARADNLEAENEDRRGNAATELLSEVVRRTFEVGRAHDPTYRPRVHAREHERIVRDERHGTALKETFIACHVIAFIPHRIDMRERGEANTFSFGTLMSAVAVEGLVLGMNRAEVVMQANGGYYAWAAQVPFTHEPTRTTEVDPRTGVTFASTNKHRLAVTAEVDGARALLRTLADALLKDRVDHRGVQKPLPDWAKTADLPEVLALPSRQPYDLMRGITLGQKSLTSRVKSLKSLITDRWIEAWRTGWLTVDVPIKTDLKLDLGDEVEIVAKGDKKYYRCKVAMPVPEGGWGISDDEWNELLRRRYPDKKRTPTTDCHPLAGIGWDDHERDREYRLATRNRYVVESRQLSATATEHGDRIGWQDGPAVRHEATITSTVLHASVAASAREALIGLDAPLAPVVLRHAATIRPAEQATFDVATRESLVEALQDAEDLEEVALSDQQGARVALKKVERTGDAAAITEASRQLDIANKALSRARETRRRAKQELDDYDTNPPATPALPAEQLVDVLTATPEFIVAALEKSPGVGPLWLHTTCSTMFTDWRCRLVRRTGARDRVAWACVLVLEVEGSDDTVLLPLSGEVDSSSNLSGSAAATTVEDWAWRFFYRGQSFAEVGSAAGIDGSGQKNTWLYKSLSEWLTPAVPDRAMRTAAMHCPIPAVRRILWMMVTGDIAALAGIDTAFIGHIETLYGSVAWLPKWSWCRDTHTDGRRVAAALLAADGAHLPVHMLLGEAKLSRQALMATARENGTTTTGEVGRRTPPRAVGYFDKSCRRGAPTVHPDKQQLLLRPCPHDDCPARVAGGRGYASLVLNVPETEQWHGVLCPSCMRLPVKDKRDVRFPADYARPWSGHFGARSTKSGARHQEAWTFVDKAFPDPGPDAPLPDTGALPQTPRPSDAAVARCRPTASLRATALGGRRVLAVALAEGQQAGFNQRLAELGGTQGERVTASLAAVVVGSRRATATPRAVRAAALGLPVLTVTEFAAWKPASSASVPHLA</sequence>
<dbReference type="EMBL" id="FNIR01000005">
    <property type="protein sequence ID" value="SDO34290.1"/>
    <property type="molecule type" value="Genomic_DNA"/>
</dbReference>
<dbReference type="STRING" id="1052260.SAMN05660199_01757"/>
<evidence type="ECO:0000313" key="3">
    <source>
        <dbReference type="EMBL" id="SDO34290.1"/>
    </source>
</evidence>
<evidence type="ECO:0000256" key="2">
    <source>
        <dbReference type="SAM" id="MobiDB-lite"/>
    </source>
</evidence>
<keyword evidence="1" id="KW-0175">Coiled coil</keyword>
<keyword evidence="4" id="KW-1185">Reference proteome</keyword>
<feature type="region of interest" description="Disordered" evidence="2">
    <location>
        <begin position="1007"/>
        <end position="1029"/>
    </location>
</feature>
<dbReference type="OrthoDB" id="3752022at2"/>
<dbReference type="Proteomes" id="UP000199088">
    <property type="component" value="Unassembled WGS sequence"/>
</dbReference>
<evidence type="ECO:0000313" key="4">
    <source>
        <dbReference type="Proteomes" id="UP000199088"/>
    </source>
</evidence>